<reference evidence="2" key="1">
    <citation type="submission" date="2021-12" db="EMBL/GenBank/DDBJ databases">
        <authorList>
            <person name="King R."/>
        </authorList>
    </citation>
    <scope>NUCLEOTIDE SEQUENCE</scope>
</reference>
<dbReference type="Proteomes" id="UP001153714">
    <property type="component" value="Chromosome 6"/>
</dbReference>
<feature type="domain" description="CHK kinase-like" evidence="1">
    <location>
        <begin position="140"/>
        <end position="328"/>
    </location>
</feature>
<organism evidence="2 3">
    <name type="scientific">Diatraea saccharalis</name>
    <name type="common">sugarcane borer</name>
    <dbReference type="NCBI Taxonomy" id="40085"/>
    <lineage>
        <taxon>Eukaryota</taxon>
        <taxon>Metazoa</taxon>
        <taxon>Ecdysozoa</taxon>
        <taxon>Arthropoda</taxon>
        <taxon>Hexapoda</taxon>
        <taxon>Insecta</taxon>
        <taxon>Pterygota</taxon>
        <taxon>Neoptera</taxon>
        <taxon>Endopterygota</taxon>
        <taxon>Lepidoptera</taxon>
        <taxon>Glossata</taxon>
        <taxon>Ditrysia</taxon>
        <taxon>Pyraloidea</taxon>
        <taxon>Crambidae</taxon>
        <taxon>Crambinae</taxon>
        <taxon>Diatraea</taxon>
    </lineage>
</organism>
<dbReference type="Pfam" id="PF02958">
    <property type="entry name" value="EcKL"/>
    <property type="match status" value="1"/>
</dbReference>
<keyword evidence="3" id="KW-1185">Reference proteome</keyword>
<evidence type="ECO:0000259" key="1">
    <source>
        <dbReference type="SMART" id="SM00587"/>
    </source>
</evidence>
<evidence type="ECO:0000313" key="3">
    <source>
        <dbReference type="Proteomes" id="UP001153714"/>
    </source>
</evidence>
<dbReference type="InterPro" id="IPR011009">
    <property type="entry name" value="Kinase-like_dom_sf"/>
</dbReference>
<evidence type="ECO:0000313" key="2">
    <source>
        <dbReference type="EMBL" id="CAG9794070.1"/>
    </source>
</evidence>
<proteinExistence type="predicted"/>
<dbReference type="SMART" id="SM00587">
    <property type="entry name" value="CHK"/>
    <property type="match status" value="1"/>
</dbReference>
<dbReference type="AlphaFoldDB" id="A0A9N9WIF7"/>
<dbReference type="SUPFAM" id="SSF56112">
    <property type="entry name" value="Protein kinase-like (PK-like)"/>
    <property type="match status" value="1"/>
</dbReference>
<dbReference type="Gene3D" id="3.90.1200.10">
    <property type="match status" value="1"/>
</dbReference>
<reference evidence="2" key="2">
    <citation type="submission" date="2022-10" db="EMBL/GenBank/DDBJ databases">
        <authorList>
            <consortium name="ENA_rothamsted_submissions"/>
            <consortium name="culmorum"/>
            <person name="King R."/>
        </authorList>
    </citation>
    <scope>NUCLEOTIDE SEQUENCE</scope>
</reference>
<dbReference type="EMBL" id="OU893337">
    <property type="protein sequence ID" value="CAG9794070.1"/>
    <property type="molecule type" value="Genomic_DNA"/>
</dbReference>
<dbReference type="OrthoDB" id="191037at2759"/>
<dbReference type="PANTHER" id="PTHR11012">
    <property type="entry name" value="PROTEIN KINASE-LIKE DOMAIN-CONTAINING"/>
    <property type="match status" value="1"/>
</dbReference>
<dbReference type="InterPro" id="IPR004119">
    <property type="entry name" value="EcKL"/>
</dbReference>
<accession>A0A9N9WIF7</accession>
<dbReference type="PANTHER" id="PTHR11012:SF30">
    <property type="entry name" value="PROTEIN KINASE-LIKE DOMAIN-CONTAINING"/>
    <property type="match status" value="1"/>
</dbReference>
<dbReference type="InterPro" id="IPR015897">
    <property type="entry name" value="CHK_kinase-like"/>
</dbReference>
<gene>
    <name evidence="2" type="ORF">DIATSA_LOCUS11471</name>
</gene>
<sequence length="407" mass="47210">MADSDSCRSNHIRHSIHIDGNISPTVEKSIMRIVEKEGFLEYTLDIRNISTNGGNYLANLQEIDVKGKTECGEKEIDLFVKNKLQTDSVPLPLDEAYEREAFYYNELVEIYDKLQEEAKVPVEERLEIAKSYKESNSDTTILENLTKKGFKTCSRLQPISQEFAEISIKQLAKFHALSFALKIRRPEYFESKIKTLNNFMRIDTEMEDYIDKICSTAASSLNNIDHKKRLEKFSTKMIDHYKTLINPPDGLATCLCHGDFRSNNIMILETEGAIDKLIPVDYQLINYGCPVIDFLYLVFTGSDQKLRRDHLDDLKDLYYKTFENFLVHFDVRAQDVYSRERFEKEYWNFLNHGLCSFLIIAPFLFCCDDEIPDLNNGITTINLNFNSPTCKERLCALVDDFVQWGCL</sequence>
<name>A0A9N9WIF7_9NEOP</name>
<protein>
    <recommendedName>
        <fullName evidence="1">CHK kinase-like domain-containing protein</fullName>
    </recommendedName>
</protein>